<gene>
    <name evidence="1" type="ORF">A2572_04320</name>
</gene>
<dbReference type="Proteomes" id="UP000179237">
    <property type="component" value="Unassembled WGS sequence"/>
</dbReference>
<name>A0A1F5FPN8_9BACT</name>
<reference evidence="1 2" key="1">
    <citation type="journal article" date="2016" name="Nat. Commun.">
        <title>Thousands of microbial genomes shed light on interconnected biogeochemical processes in an aquifer system.</title>
        <authorList>
            <person name="Anantharaman K."/>
            <person name="Brown C.T."/>
            <person name="Hug L.A."/>
            <person name="Sharon I."/>
            <person name="Castelle C.J."/>
            <person name="Probst A.J."/>
            <person name="Thomas B.C."/>
            <person name="Singh A."/>
            <person name="Wilkins M.J."/>
            <person name="Karaoz U."/>
            <person name="Brodie E.L."/>
            <person name="Williams K.H."/>
            <person name="Hubbard S.S."/>
            <person name="Banfield J.F."/>
        </authorList>
    </citation>
    <scope>NUCLEOTIDE SEQUENCE [LARGE SCALE GENOMIC DNA]</scope>
</reference>
<evidence type="ECO:0000313" key="2">
    <source>
        <dbReference type="Proteomes" id="UP000179237"/>
    </source>
</evidence>
<proteinExistence type="predicted"/>
<organism evidence="1 2">
    <name type="scientific">Candidatus Collierbacteria bacterium RIFOXYD1_FULL_40_9</name>
    <dbReference type="NCBI Taxonomy" id="1817731"/>
    <lineage>
        <taxon>Bacteria</taxon>
        <taxon>Candidatus Collieribacteriota</taxon>
    </lineage>
</organism>
<protein>
    <submittedName>
        <fullName evidence="1">Uncharacterized protein</fullName>
    </submittedName>
</protein>
<dbReference type="EMBL" id="MFAQ01000041">
    <property type="protein sequence ID" value="OGD81580.1"/>
    <property type="molecule type" value="Genomic_DNA"/>
</dbReference>
<comment type="caution">
    <text evidence="1">The sequence shown here is derived from an EMBL/GenBank/DDBJ whole genome shotgun (WGS) entry which is preliminary data.</text>
</comment>
<dbReference type="AlphaFoldDB" id="A0A1F5FPN8"/>
<evidence type="ECO:0000313" key="1">
    <source>
        <dbReference type="EMBL" id="OGD81580.1"/>
    </source>
</evidence>
<accession>A0A1F5FPN8</accession>
<sequence length="313" mass="35734">MNWNNGEWFGHKSNNKVKLSEPTIVDSAGSEDRALETNLSSKEFRNKLDELMVKIDRSGEIDLIAIKNLYRTWNREHLQEFGESDDIFLSLIDDFLSTCAVFESMEVARRPAKDRTKSSEMIRSIELQRELIKIVDESVDFDSNGSVVVKDEQAFSRTFATLEFLDNLSSLIIEKGGGSKEFMPKKYLSGLRSMVCAFCLAKGIGARVEFAEPEFDQKYDLDMVVVKDNKRISLDVTTIQRDDFNTAYGFQFFKEDKRSRIPDVVYHQLKLTSKAKLMLPSAFTGRGYYSGERGGIILGLPGRKMLEGFKRVF</sequence>